<dbReference type="PANTHER" id="PTHR43780">
    <property type="entry name" value="1-AMINOCYCLOPROPANE-1-CARBOXYLATE DEAMINASE-RELATED"/>
    <property type="match status" value="1"/>
</dbReference>
<comment type="similarity">
    <text evidence="2">Belongs to the ACC deaminase/D-cysteine desulfhydrase family.</text>
</comment>
<feature type="active site" description="Nucleophile" evidence="4">
    <location>
        <position position="65"/>
    </location>
</feature>
<evidence type="ECO:0000256" key="2">
    <source>
        <dbReference type="ARBA" id="ARBA00008639"/>
    </source>
</evidence>
<accession>A0A164A8T0</accession>
<dbReference type="InterPro" id="IPR036052">
    <property type="entry name" value="TrpB-like_PALP_sf"/>
</dbReference>
<protein>
    <submittedName>
        <fullName evidence="7">1-aminocyclopropane-1-carboxylate deaminase</fullName>
    </submittedName>
</protein>
<dbReference type="AlphaFoldDB" id="A0A164A8T0"/>
<dbReference type="InterPro" id="IPR001926">
    <property type="entry name" value="TrpB-like_PALP"/>
</dbReference>
<name>A0A164A8T0_9FLAO</name>
<feature type="domain" description="Tryptophan synthase beta chain-like PALP" evidence="6">
    <location>
        <begin position="19"/>
        <end position="281"/>
    </location>
</feature>
<dbReference type="GO" id="GO:0019148">
    <property type="term" value="F:D-cysteine desulfhydrase activity"/>
    <property type="evidence" value="ECO:0007669"/>
    <property type="project" value="TreeGrafter"/>
</dbReference>
<evidence type="ECO:0000313" key="8">
    <source>
        <dbReference type="Proteomes" id="UP000076630"/>
    </source>
</evidence>
<gene>
    <name evidence="7" type="ORF">AV926_00125</name>
</gene>
<evidence type="ECO:0000256" key="1">
    <source>
        <dbReference type="ARBA" id="ARBA00001933"/>
    </source>
</evidence>
<evidence type="ECO:0000256" key="5">
    <source>
        <dbReference type="PIRSR" id="PIRSR006278-2"/>
    </source>
</evidence>
<evidence type="ECO:0000259" key="6">
    <source>
        <dbReference type="Pfam" id="PF00291"/>
    </source>
</evidence>
<dbReference type="EMBL" id="LQNU01000039">
    <property type="protein sequence ID" value="KZE83362.1"/>
    <property type="molecule type" value="Genomic_DNA"/>
</dbReference>
<dbReference type="Gene3D" id="3.40.50.1100">
    <property type="match status" value="2"/>
</dbReference>
<sequence length="292" mass="33113">MFEKENVYNEQLNIELPRGITLFVKREDLLHEEVSGNKFRKLKYNILKAKELGYSKLLTFGGAYSNHIAATAAAGRICGIETIGIIRGEELEDNYAGNATLTKAVNDGMQLGFMTRTEYRQKADEVVIDKLKQKYGEFYLVPEGGTNEEAIRGTEEILKEEDYTFNYVCTAVGTGGTIAGIINSSRDNQTIIGFPALKGDFLYEDIRKFVTKNNWQLVLEYHFGGYAKYNEELLSFLRQLYNDTGVLFDPIYNGKMMYGVLKEINKGKFKNNSRILVIHTGGVQGWNEKIKI</sequence>
<evidence type="ECO:0000313" key="7">
    <source>
        <dbReference type="EMBL" id="KZE83362.1"/>
    </source>
</evidence>
<dbReference type="PANTHER" id="PTHR43780:SF2">
    <property type="entry name" value="1-AMINOCYCLOPROPANE-1-CARBOXYLATE DEAMINASE-RELATED"/>
    <property type="match status" value="1"/>
</dbReference>
<comment type="caution">
    <text evidence="7">The sequence shown here is derived from an EMBL/GenBank/DDBJ whole genome shotgun (WGS) entry which is preliminary data.</text>
</comment>
<evidence type="ECO:0000256" key="4">
    <source>
        <dbReference type="PIRSR" id="PIRSR006278-1"/>
    </source>
</evidence>
<keyword evidence="8" id="KW-1185">Reference proteome</keyword>
<dbReference type="PIRSF" id="PIRSF006278">
    <property type="entry name" value="ACCD_DCysDesulf"/>
    <property type="match status" value="1"/>
</dbReference>
<dbReference type="InterPro" id="IPR027278">
    <property type="entry name" value="ACCD_DCysDesulf"/>
</dbReference>
<dbReference type="OrthoDB" id="9801249at2"/>
<dbReference type="SUPFAM" id="SSF53686">
    <property type="entry name" value="Tryptophan synthase beta subunit-like PLP-dependent enzymes"/>
    <property type="match status" value="1"/>
</dbReference>
<feature type="modified residue" description="N6-(pyridoxal phosphate)lysine" evidence="5">
    <location>
        <position position="38"/>
    </location>
</feature>
<dbReference type="Proteomes" id="UP000076630">
    <property type="component" value="Unassembled WGS sequence"/>
</dbReference>
<reference evidence="7 8" key="1">
    <citation type="submission" date="2016-01" db="EMBL/GenBank/DDBJ databases">
        <title>Whole genome sequencing of Myroides marinus L41.</title>
        <authorList>
            <person name="Hong K.W."/>
        </authorList>
    </citation>
    <scope>NUCLEOTIDE SEQUENCE [LARGE SCALE GENOMIC DNA]</scope>
    <source>
        <strain evidence="7 8">L41</strain>
    </source>
</reference>
<evidence type="ECO:0000256" key="3">
    <source>
        <dbReference type="ARBA" id="ARBA00022898"/>
    </source>
</evidence>
<dbReference type="Pfam" id="PF00291">
    <property type="entry name" value="PALP"/>
    <property type="match status" value="1"/>
</dbReference>
<organism evidence="7 8">
    <name type="scientific">Myroides marinus</name>
    <dbReference type="NCBI Taxonomy" id="703342"/>
    <lineage>
        <taxon>Bacteria</taxon>
        <taxon>Pseudomonadati</taxon>
        <taxon>Bacteroidota</taxon>
        <taxon>Flavobacteriia</taxon>
        <taxon>Flavobacteriales</taxon>
        <taxon>Flavobacteriaceae</taxon>
        <taxon>Myroides</taxon>
    </lineage>
</organism>
<proteinExistence type="inferred from homology"/>
<dbReference type="RefSeq" id="WP_038984767.1">
    <property type="nucleotide sequence ID" value="NZ_JWJO01000006.1"/>
</dbReference>
<comment type="cofactor">
    <cofactor evidence="1">
        <name>pyridoxal 5'-phosphate</name>
        <dbReference type="ChEBI" id="CHEBI:597326"/>
    </cofactor>
</comment>
<keyword evidence="3 5" id="KW-0663">Pyridoxal phosphate</keyword>